<feature type="binding site" evidence="10">
    <location>
        <position position="901"/>
    </location>
    <ligand>
        <name>Zn(2+)</name>
        <dbReference type="ChEBI" id="CHEBI:29105"/>
        <label>2</label>
    </ligand>
</feature>
<dbReference type="Proteomes" id="UP000185494">
    <property type="component" value="Chromosome 1"/>
</dbReference>
<feature type="binding site" evidence="10">
    <location>
        <position position="85"/>
    </location>
    <ligand>
        <name>Zn(2+)</name>
        <dbReference type="ChEBI" id="CHEBI:29105"/>
        <label>1</label>
    </ligand>
</feature>
<dbReference type="Gene3D" id="4.10.860.120">
    <property type="entry name" value="RNA polymerase II, clamp domain"/>
    <property type="match status" value="1"/>
</dbReference>
<evidence type="ECO:0000313" key="16">
    <source>
        <dbReference type="Proteomes" id="UP001258945"/>
    </source>
</evidence>
<comment type="cofactor">
    <cofactor evidence="10">
        <name>Mg(2+)</name>
        <dbReference type="ChEBI" id="CHEBI:18420"/>
    </cofactor>
    <text evidence="10">Binds 1 Mg(2+) ion per subunit.</text>
</comment>
<dbReference type="InterPro" id="IPR000722">
    <property type="entry name" value="RNA_pol_asu"/>
</dbReference>
<dbReference type="Pfam" id="PF04998">
    <property type="entry name" value="RNA_pol_Rpb1_5"/>
    <property type="match status" value="1"/>
</dbReference>
<dbReference type="InterPro" id="IPR007080">
    <property type="entry name" value="RNA_pol_Rpb1_1"/>
</dbReference>
<feature type="binding site" evidence="10">
    <location>
        <position position="463"/>
    </location>
    <ligand>
        <name>Mg(2+)</name>
        <dbReference type="ChEBI" id="CHEBI:18420"/>
    </ligand>
</feature>
<dbReference type="Gene3D" id="2.40.50.100">
    <property type="match status" value="3"/>
</dbReference>
<dbReference type="Gene3D" id="1.10.132.30">
    <property type="match status" value="1"/>
</dbReference>
<evidence type="ECO:0000256" key="10">
    <source>
        <dbReference type="HAMAP-Rule" id="MF_01322"/>
    </source>
</evidence>
<dbReference type="InterPro" id="IPR045867">
    <property type="entry name" value="DNA-dir_RpoC_beta_prime"/>
</dbReference>
<dbReference type="Pfam" id="PF05000">
    <property type="entry name" value="RNA_pol_Rpb1_4"/>
    <property type="match status" value="1"/>
</dbReference>
<dbReference type="Gene3D" id="1.10.40.90">
    <property type="match status" value="1"/>
</dbReference>
<reference evidence="14" key="3">
    <citation type="submission" date="2023-09" db="EMBL/GenBank/DDBJ databases">
        <authorList>
            <person name="Schober I."/>
            <person name="Bunk B."/>
        </authorList>
    </citation>
    <scope>NUCLEOTIDE SEQUENCE</scope>
    <source>
        <strain evidence="14">DSM 103800</strain>
    </source>
</reference>
<evidence type="ECO:0000313" key="13">
    <source>
        <dbReference type="EMBL" id="APT58033.1"/>
    </source>
</evidence>
<dbReference type="FunFam" id="1.10.40.90:FF:000001">
    <property type="entry name" value="DNA-directed RNA polymerase subunit beta"/>
    <property type="match status" value="1"/>
</dbReference>
<evidence type="ECO:0000256" key="7">
    <source>
        <dbReference type="ARBA" id="ARBA00022842"/>
    </source>
</evidence>
<dbReference type="Pfam" id="PF04997">
    <property type="entry name" value="RNA_pol_Rpb1_1"/>
    <property type="match status" value="1"/>
</dbReference>
<dbReference type="Gene3D" id="1.10.150.390">
    <property type="match status" value="1"/>
</dbReference>
<dbReference type="Pfam" id="PF00623">
    <property type="entry name" value="RNA_pol_Rpb1_2"/>
    <property type="match status" value="2"/>
</dbReference>
<feature type="domain" description="RNA polymerase N-terminal" evidence="12">
    <location>
        <begin position="236"/>
        <end position="515"/>
    </location>
</feature>
<comment type="function">
    <text evidence="10 11">DNA-dependent RNA polymerase catalyzes the transcription of DNA into RNA using the four ribonucleoside triphosphates as substrates.</text>
</comment>
<dbReference type="EMBL" id="CP015583">
    <property type="protein sequence ID" value="APT58033.1"/>
    <property type="molecule type" value="Genomic_DNA"/>
</dbReference>
<keyword evidence="8 10" id="KW-0804">Transcription</keyword>
<dbReference type="eggNOG" id="COG0086">
    <property type="taxonomic scope" value="Bacteria"/>
</dbReference>
<feature type="binding site" evidence="10">
    <location>
        <position position="70"/>
    </location>
    <ligand>
        <name>Zn(2+)</name>
        <dbReference type="ChEBI" id="CHEBI:29105"/>
        <label>1</label>
    </ligand>
</feature>
<keyword evidence="2 10" id="KW-0240">DNA-directed RNA polymerase</keyword>
<keyword evidence="5 10" id="KW-0479">Metal-binding</keyword>
<dbReference type="InterPro" id="IPR012754">
    <property type="entry name" value="DNA-dir_RpoC_beta_prime_bact"/>
</dbReference>
<evidence type="ECO:0000313" key="15">
    <source>
        <dbReference type="Proteomes" id="UP000185494"/>
    </source>
</evidence>
<evidence type="ECO:0000256" key="4">
    <source>
        <dbReference type="ARBA" id="ARBA00022695"/>
    </source>
</evidence>
<accession>A0A1L7AGX5</accession>
<evidence type="ECO:0000256" key="8">
    <source>
        <dbReference type="ARBA" id="ARBA00023163"/>
    </source>
</evidence>
<keyword evidence="4 10" id="KW-0548">Nucleotidyltransferase</keyword>
<dbReference type="GO" id="GO:0003677">
    <property type="term" value="F:DNA binding"/>
    <property type="evidence" value="ECO:0007669"/>
    <property type="project" value="UniProtKB-UniRule"/>
</dbReference>
<protein>
    <recommendedName>
        <fullName evidence="10">DNA-directed RNA polymerase subunit beta'</fullName>
        <shortName evidence="10">RNAP subunit beta'</shortName>
        <ecNumber evidence="10">2.7.7.6</ecNumber>
    </recommendedName>
    <alternativeName>
        <fullName evidence="10">RNA polymerase subunit beta'</fullName>
    </alternativeName>
    <alternativeName>
        <fullName evidence="10">Transcriptase subunit beta'</fullName>
    </alternativeName>
</protein>
<dbReference type="EMBL" id="JAVVDO010000063">
    <property type="protein sequence ID" value="MDT8333596.1"/>
    <property type="molecule type" value="Genomic_DNA"/>
</dbReference>
<gene>
    <name evidence="10 14" type="primary">rpoC</name>
    <name evidence="13" type="ORF">RGI145_13790</name>
    <name evidence="14" type="ORF">RQ831_21310</name>
</gene>
<dbReference type="PANTHER" id="PTHR19376:SF54">
    <property type="entry name" value="DNA-DIRECTED RNA POLYMERASE SUBUNIT BETA"/>
    <property type="match status" value="1"/>
</dbReference>
<comment type="catalytic activity">
    <reaction evidence="9 10 11">
        <text>RNA(n) + a ribonucleoside 5'-triphosphate = RNA(n+1) + diphosphate</text>
        <dbReference type="Rhea" id="RHEA:21248"/>
        <dbReference type="Rhea" id="RHEA-COMP:14527"/>
        <dbReference type="Rhea" id="RHEA-COMP:17342"/>
        <dbReference type="ChEBI" id="CHEBI:33019"/>
        <dbReference type="ChEBI" id="CHEBI:61557"/>
        <dbReference type="ChEBI" id="CHEBI:140395"/>
        <dbReference type="EC" id="2.7.7.6"/>
    </reaction>
</comment>
<evidence type="ECO:0000256" key="5">
    <source>
        <dbReference type="ARBA" id="ARBA00022723"/>
    </source>
</evidence>
<dbReference type="Pfam" id="PF04983">
    <property type="entry name" value="RNA_pol_Rpb1_3"/>
    <property type="match status" value="1"/>
</dbReference>
<dbReference type="CDD" id="cd02655">
    <property type="entry name" value="RNAP_beta'_C"/>
    <property type="match status" value="1"/>
</dbReference>
<comment type="subunit">
    <text evidence="10">The RNAP catalytic core consists of 2 alpha, 1 beta, 1 beta' and 1 omega subunit. When a sigma factor is associated with the core the holoenzyme is formed, which can initiate transcription.</text>
</comment>
<proteinExistence type="inferred from homology"/>
<name>A0A1L7AGX5_9PROT</name>
<feature type="binding site" evidence="10">
    <location>
        <position position="904"/>
    </location>
    <ligand>
        <name>Zn(2+)</name>
        <dbReference type="ChEBI" id="CHEBI:29105"/>
        <label>2</label>
    </ligand>
</feature>
<dbReference type="PANTHER" id="PTHR19376">
    <property type="entry name" value="DNA-DIRECTED RNA POLYMERASE"/>
    <property type="match status" value="1"/>
</dbReference>
<sequence>MNELMKILGQTGQAVSFDQIKITIASPEQIRSWSYGEIKKPETINYRTFKPERDGLFCARIFGPIKDYECLCGKYKRMKFRGIICEKCGVEVTLAKVRRERMGHIELASPVAHIWFMKSLPSRVGLMVDMSLKELEKVLYFESYVVLEPGLTDLKLHQLLTEDQYQNKMDEFGEDAFSVGIGAEAVKQMLTGIDLGKESATLRAELKETTSEAKRKKYVKRLKLIESFAEGGARPEWMILDVVPVIPPELRPLVPLDGGRFATSDLNDLYRRVINRNNRLKRLIELRAPDIIVRNEKRMLQEAVDALFDNGRRGRAITGANKRPLKSLSDMLKGKQGRFRQNLLGKRVDYSGRSVIVVGPELKLHQCGLPKKMALELFKPFIYSKLEKYGHATTIKAAKRMVEKERPEVWDILEEVIREHPVMLNRAPTLHRLGIQAFEPTLVEGKAIQLHPLVCTAFNADFDGDQMAVHVPLSLEAQLEARVLMMSTNNILSPANGKPIIVPSQDIVLGIYYLSLETPEFRASADKAEYDAQGRLVKAGPPVFADLGELEQALAAGSITLHTKILARRKTMRPDGSVVKERVVTTPGRMMIGALLPLHPNLPYSLVNRQLTKKNVSDVIDAVYRHCGQKESVIFADRLMGLGFRNAAKAGISFGKDDMVIPDSKGEMIDRTKAEVKEFEQQYLDGLITAGERYNKVVDAWSRATEEVAGAMMKEISKQEAGTPTNSVWMMSHSGARGSPAQMRQLAGMRGLMAKPSGEIIEQPIIANFKEGLSVLEYFNSTHGARKGLADTALKTANSGYLTRRLVDVAQDCIIVDIDCGTERGITVRAVMDGGEVVSSLSERILGRTVQREIVHPDTGEVLAERNMLVEEALADRIEKAGVEEVYIRSVLTCDSRSGVCGHCYGRDLARGTPVNVGEAVGVIAAQSIGEPGTQLTMRTFHIGGAAQRGAEQSAVEATTDATVRITNLAVVENSQGAPVVMSRNCEIVLVDGQNRERARFRVPYGSRILVAEGAQVQRGQKLAEWDPFTLPIITERAGFVEYADLIEGITLVERQDEVTGLSSKVVVDYKASSKADLRPRLILKDEKGGVVKLPNGAEARYFLSPDTILSVDNGATVHAGDVIARLPRESSKTRDITGGLPRVAELFEARRPKDAAIISDIDGRVEFGKDYKAKRRIIVKQDVPDGEAPIEREYLVPKGKHVSVQEGDYVKAGDPLVDGPRVPHDILRVLGVEALANYLVNEIQDVYRLQGVKINDKHIEVIVRQMLQKVEILEPGDTTYLIGEQVDRIEFDIENEHRLRAKERPARAEPVLQGITKASLQTNSFISAASFQETTRVLTEAAVAGKVDTLAGLKENVIVGRLIPAGTGSVMNRLRALAAQRDKGRLPVSTPALTGGSQEAAE</sequence>
<organism evidence="13 15">
    <name type="scientific">Roseomonas gilardii</name>
    <dbReference type="NCBI Taxonomy" id="257708"/>
    <lineage>
        <taxon>Bacteria</taxon>
        <taxon>Pseudomonadati</taxon>
        <taxon>Pseudomonadota</taxon>
        <taxon>Alphaproteobacteria</taxon>
        <taxon>Acetobacterales</taxon>
        <taxon>Roseomonadaceae</taxon>
        <taxon>Roseomonas</taxon>
    </lineage>
</organism>
<dbReference type="GO" id="GO:0003899">
    <property type="term" value="F:DNA-directed RNA polymerase activity"/>
    <property type="evidence" value="ECO:0007669"/>
    <property type="project" value="UniProtKB-UniRule"/>
</dbReference>
<dbReference type="SMART" id="SM00663">
    <property type="entry name" value="RPOLA_N"/>
    <property type="match status" value="1"/>
</dbReference>
<keyword evidence="3 10" id="KW-0808">Transferase</keyword>
<dbReference type="InterPro" id="IPR044893">
    <property type="entry name" value="RNA_pol_Rpb1_clamp_domain"/>
</dbReference>
<dbReference type="STRING" id="257708.RGI145_13790"/>
<dbReference type="KEGG" id="rgi:RGI145_13790"/>
<dbReference type="RefSeq" id="WP_075798817.1">
    <property type="nucleotide sequence ID" value="NZ_CP015583.1"/>
</dbReference>
<dbReference type="InterPro" id="IPR006592">
    <property type="entry name" value="RNA_pol_N"/>
</dbReference>
<dbReference type="Gene3D" id="1.10.274.100">
    <property type="entry name" value="RNA polymerase Rpb1, domain 3"/>
    <property type="match status" value="2"/>
</dbReference>
<dbReference type="GO" id="GO:0000287">
    <property type="term" value="F:magnesium ion binding"/>
    <property type="evidence" value="ECO:0007669"/>
    <property type="project" value="UniProtKB-UniRule"/>
</dbReference>
<dbReference type="HAMAP" id="MF_01322">
    <property type="entry name" value="RNApol_bact_RpoC"/>
    <property type="match status" value="1"/>
</dbReference>
<dbReference type="InterPro" id="IPR007081">
    <property type="entry name" value="RNA_pol_Rpb1_5"/>
</dbReference>
<evidence type="ECO:0000313" key="14">
    <source>
        <dbReference type="EMBL" id="MDT8333596.1"/>
    </source>
</evidence>
<keyword evidence="6 10" id="KW-0862">Zinc</keyword>
<dbReference type="InterPro" id="IPR042102">
    <property type="entry name" value="RNA_pol_Rpb1_3_sf"/>
</dbReference>
<keyword evidence="16" id="KW-1185">Reference proteome</keyword>
<evidence type="ECO:0000256" key="9">
    <source>
        <dbReference type="ARBA" id="ARBA00048552"/>
    </source>
</evidence>
<dbReference type="GO" id="GO:0006351">
    <property type="term" value="P:DNA-templated transcription"/>
    <property type="evidence" value="ECO:0007669"/>
    <property type="project" value="UniProtKB-UniRule"/>
</dbReference>
<feature type="binding site" evidence="10">
    <location>
        <position position="820"/>
    </location>
    <ligand>
        <name>Zn(2+)</name>
        <dbReference type="ChEBI" id="CHEBI:29105"/>
        <label>2</label>
    </ligand>
</feature>
<evidence type="ECO:0000256" key="6">
    <source>
        <dbReference type="ARBA" id="ARBA00022833"/>
    </source>
</evidence>
<feature type="binding site" evidence="10">
    <location>
        <position position="465"/>
    </location>
    <ligand>
        <name>Mg(2+)</name>
        <dbReference type="ChEBI" id="CHEBI:18420"/>
    </ligand>
</feature>
<dbReference type="SUPFAM" id="SSF64484">
    <property type="entry name" value="beta and beta-prime subunits of DNA dependent RNA-polymerase"/>
    <property type="match status" value="1"/>
</dbReference>
<dbReference type="InterPro" id="IPR007066">
    <property type="entry name" value="RNA_pol_Rpb1_3"/>
</dbReference>
<dbReference type="CDD" id="cd01609">
    <property type="entry name" value="RNAP_beta'_N"/>
    <property type="match status" value="1"/>
</dbReference>
<dbReference type="GO" id="GO:0000428">
    <property type="term" value="C:DNA-directed RNA polymerase complex"/>
    <property type="evidence" value="ECO:0007669"/>
    <property type="project" value="UniProtKB-KW"/>
</dbReference>
<dbReference type="InterPro" id="IPR007083">
    <property type="entry name" value="RNA_pol_Rpb1_4"/>
</dbReference>
<dbReference type="EC" id="2.7.7.6" evidence="10"/>
<evidence type="ECO:0000256" key="1">
    <source>
        <dbReference type="ARBA" id="ARBA00006460"/>
    </source>
</evidence>
<dbReference type="FunFam" id="4.10.860.120:FF:000001">
    <property type="entry name" value="DNA-directed RNA polymerase subunit beta"/>
    <property type="match status" value="1"/>
</dbReference>
<feature type="binding site" evidence="10">
    <location>
        <position position="72"/>
    </location>
    <ligand>
        <name>Zn(2+)</name>
        <dbReference type="ChEBI" id="CHEBI:29105"/>
        <label>1</label>
    </ligand>
</feature>
<feature type="binding site" evidence="10">
    <location>
        <position position="461"/>
    </location>
    <ligand>
        <name>Mg(2+)</name>
        <dbReference type="ChEBI" id="CHEBI:18420"/>
    </ligand>
</feature>
<feature type="binding site" evidence="10">
    <location>
        <position position="894"/>
    </location>
    <ligand>
        <name>Zn(2+)</name>
        <dbReference type="ChEBI" id="CHEBI:29105"/>
        <label>2</label>
    </ligand>
</feature>
<evidence type="ECO:0000256" key="2">
    <source>
        <dbReference type="ARBA" id="ARBA00022478"/>
    </source>
</evidence>
<evidence type="ECO:0000256" key="11">
    <source>
        <dbReference type="RuleBase" id="RU004279"/>
    </source>
</evidence>
<dbReference type="Gene3D" id="2.40.40.20">
    <property type="match status" value="1"/>
</dbReference>
<comment type="similarity">
    <text evidence="1 10 11">Belongs to the RNA polymerase beta' chain family.</text>
</comment>
<evidence type="ECO:0000256" key="3">
    <source>
        <dbReference type="ARBA" id="ARBA00022679"/>
    </source>
</evidence>
<evidence type="ECO:0000259" key="12">
    <source>
        <dbReference type="SMART" id="SM00663"/>
    </source>
</evidence>
<dbReference type="GO" id="GO:0008270">
    <property type="term" value="F:zinc ion binding"/>
    <property type="evidence" value="ECO:0007669"/>
    <property type="project" value="UniProtKB-UniRule"/>
</dbReference>
<feature type="binding site" evidence="10">
    <location>
        <position position="88"/>
    </location>
    <ligand>
        <name>Zn(2+)</name>
        <dbReference type="ChEBI" id="CHEBI:29105"/>
        <label>1</label>
    </ligand>
</feature>
<dbReference type="NCBIfam" id="TIGR02386">
    <property type="entry name" value="rpoC_TIGR"/>
    <property type="match status" value="1"/>
</dbReference>
<dbReference type="InterPro" id="IPR038120">
    <property type="entry name" value="Rpb1_funnel_sf"/>
</dbReference>
<comment type="cofactor">
    <cofactor evidence="10">
        <name>Zn(2+)</name>
        <dbReference type="ChEBI" id="CHEBI:29105"/>
    </cofactor>
    <text evidence="10">Binds 2 Zn(2+) ions per subunit.</text>
</comment>
<reference evidence="13 15" key="1">
    <citation type="submission" date="2016-05" db="EMBL/GenBank/DDBJ databases">
        <title>Complete Genome and Methylome Analysis of Psychrotrophic Bacterial Isolates from Antarctic Lake Untersee.</title>
        <authorList>
            <person name="Fomenkov A."/>
            <person name="Akimov V.N."/>
            <person name="Vasilyeva L.V."/>
            <person name="Andersen D."/>
            <person name="Vincze T."/>
            <person name="Roberts R.J."/>
        </authorList>
    </citation>
    <scope>NUCLEOTIDE SEQUENCE [LARGE SCALE GENOMIC DNA]</scope>
    <source>
        <strain evidence="13 15">U14-5</strain>
    </source>
</reference>
<dbReference type="Proteomes" id="UP001258945">
    <property type="component" value="Unassembled WGS sequence"/>
</dbReference>
<keyword evidence="7 10" id="KW-0460">Magnesium</keyword>
<reference evidence="14 16" key="2">
    <citation type="journal article" date="2019" name="Microb. Pathog.">
        <title>Comparison of VITEK 2, MALDI-TOF MS, 16S rRNA gene sequencing, and whole-genome sequencing for identification of Roseomonas mucosa.</title>
        <authorList>
            <person name="Rudolph W.W."/>
            <person name="Gunzer F."/>
            <person name="Trauth M."/>
            <person name="Bunk B."/>
            <person name="Bigge R."/>
            <person name="Schrottner P."/>
        </authorList>
    </citation>
    <scope>NUCLEOTIDE SEQUENCE [LARGE SCALE GENOMIC DNA]</scope>
    <source>
        <strain evidence="14 16">DSM 103800</strain>
    </source>
</reference>
<dbReference type="Gene3D" id="1.10.1790.20">
    <property type="match status" value="1"/>
</dbReference>